<keyword evidence="2" id="KW-1185">Reference proteome</keyword>
<dbReference type="KEGG" id="vg:18501062"/>
<dbReference type="GeneID" id="18501062"/>
<accession>W8CZN9</accession>
<dbReference type="Proteomes" id="UP000204235">
    <property type="component" value="Segment"/>
</dbReference>
<evidence type="ECO:0000313" key="1">
    <source>
        <dbReference type="EMBL" id="AGX01881.1"/>
    </source>
</evidence>
<dbReference type="EMBL" id="KF623294">
    <property type="protein sequence ID" value="AGX01881.1"/>
    <property type="molecule type" value="Genomic_DNA"/>
</dbReference>
<dbReference type="RefSeq" id="YP_009010220.1">
    <property type="nucleotide sequence ID" value="NC_023610.1"/>
</dbReference>
<name>W8CZN9_9CAUD</name>
<organism evidence="1 2">
    <name type="scientific">Erwinia phage PhiEaH1</name>
    <dbReference type="NCBI Taxonomy" id="1401669"/>
    <lineage>
        <taxon>Viruses</taxon>
        <taxon>Duplodnaviria</taxon>
        <taxon>Heunggongvirae</taxon>
        <taxon>Uroviricota</taxon>
        <taxon>Caudoviricetes</taxon>
        <taxon>Chimalliviridae</taxon>
        <taxon>Iapetusvirus</taxon>
        <taxon>Iapetusvirus EaH1</taxon>
    </lineage>
</organism>
<proteinExistence type="predicted"/>
<evidence type="ECO:0000313" key="2">
    <source>
        <dbReference type="Proteomes" id="UP000204235"/>
    </source>
</evidence>
<protein>
    <submittedName>
        <fullName evidence="1">Uncharacterized protein</fullName>
    </submittedName>
</protein>
<reference evidence="1 2" key="1">
    <citation type="journal article" date="2014" name="FEMS Microbiol. Lett.">
        <title>The genome of the Erwinia amylovora phage PhiEaH1 reveals greater diversity and broadens the applicability of phages for the treatment of fire blight.</title>
        <authorList>
            <person name="Meczker K."/>
            <person name="Domotor D."/>
            <person name="Vass J."/>
            <person name="Rakhely G."/>
            <person name="Schneider G."/>
            <person name="Kovacs T."/>
        </authorList>
    </citation>
    <scope>NUCLEOTIDE SEQUENCE [LARGE SCALE GENOMIC DNA]</scope>
</reference>
<sequence>MLAKMLRRYFQSRQLNKAYALLGGIDGEIEVSPETMLILWKGLRALRLSEEELLLLLPIQGDFYYQAHDVAERLEKGTLYFARTEEPPRTHYPPEINSSSLRFWLSDKQGSHLEAISFLLELEELIKDNVEAMDLSRETEAEHVYNYRIGEMYYVYCDIMTFCESILRRAHST</sequence>